<comment type="caution">
    <text evidence="1">The sequence shown here is derived from an EMBL/GenBank/DDBJ whole genome shotgun (WGS) entry which is preliminary data.</text>
</comment>
<evidence type="ECO:0000313" key="2">
    <source>
        <dbReference type="Proteomes" id="UP000274694"/>
    </source>
</evidence>
<dbReference type="RefSeq" id="WP_069089978.1">
    <property type="nucleotide sequence ID" value="NZ_JBEZZP010000001.1"/>
</dbReference>
<gene>
    <name evidence="1" type="ORF">DLJ60_09750</name>
</gene>
<dbReference type="EMBL" id="QGTA01000151">
    <property type="protein sequence ID" value="RQW94380.1"/>
    <property type="molecule type" value="Genomic_DNA"/>
</dbReference>
<sequence>MPTSSPPGRPPRTIRPHVAIRPLWLCRVCAGPWPCQPARLLLLLEYRRDRVALSIYMATCLFDAAADLLRLNPDPGPRPDELFHRFVAWTRHT</sequence>
<reference evidence="1 2" key="1">
    <citation type="submission" date="2018-05" db="EMBL/GenBank/DDBJ databases">
        <title>Micromonospora from Atacama Desert.</title>
        <authorList>
            <person name="Carro L."/>
            <person name="Goodfellow M."/>
            <person name="Klenk H.-P."/>
        </authorList>
    </citation>
    <scope>NUCLEOTIDE SEQUENCE [LARGE SCALE GENOMIC DNA]</scope>
    <source>
        <strain evidence="1 2">LB41</strain>
    </source>
</reference>
<name>A0ABX9Y9B7_MICCH</name>
<evidence type="ECO:0008006" key="3">
    <source>
        <dbReference type="Google" id="ProtNLM"/>
    </source>
</evidence>
<proteinExistence type="predicted"/>
<accession>A0ABX9Y9B7</accession>
<dbReference type="Proteomes" id="UP000274694">
    <property type="component" value="Unassembled WGS sequence"/>
</dbReference>
<keyword evidence="2" id="KW-1185">Reference proteome</keyword>
<evidence type="ECO:0000313" key="1">
    <source>
        <dbReference type="EMBL" id="RQW94380.1"/>
    </source>
</evidence>
<protein>
    <recommendedName>
        <fullName evidence="3">Flavin reductase</fullName>
    </recommendedName>
</protein>
<organism evidence="1 2">
    <name type="scientific">Micromonospora chalcea</name>
    <dbReference type="NCBI Taxonomy" id="1874"/>
    <lineage>
        <taxon>Bacteria</taxon>
        <taxon>Bacillati</taxon>
        <taxon>Actinomycetota</taxon>
        <taxon>Actinomycetes</taxon>
        <taxon>Micromonosporales</taxon>
        <taxon>Micromonosporaceae</taxon>
        <taxon>Micromonospora</taxon>
    </lineage>
</organism>